<proteinExistence type="predicted"/>
<evidence type="ECO:0000313" key="2">
    <source>
        <dbReference type="EMBL" id="TMM32124.1"/>
    </source>
</evidence>
<organism evidence="2 3">
    <name type="scientific">Polaribacter aestuariivivens</name>
    <dbReference type="NCBI Taxonomy" id="2304626"/>
    <lineage>
        <taxon>Bacteria</taxon>
        <taxon>Pseudomonadati</taxon>
        <taxon>Bacteroidota</taxon>
        <taxon>Flavobacteriia</taxon>
        <taxon>Flavobacteriales</taxon>
        <taxon>Flavobacteriaceae</taxon>
    </lineage>
</organism>
<reference evidence="2 3" key="1">
    <citation type="submission" date="2019-05" db="EMBL/GenBank/DDBJ databases">
        <title>Polaribacter aestuariivivens sp. nov., isolated from a tidal flat.</title>
        <authorList>
            <person name="Yoon J.-H."/>
        </authorList>
    </citation>
    <scope>NUCLEOTIDE SEQUENCE [LARGE SCALE GENOMIC DNA]</scope>
    <source>
        <strain evidence="2 3">DBTF-3</strain>
    </source>
</reference>
<feature type="transmembrane region" description="Helical" evidence="1">
    <location>
        <begin position="48"/>
        <end position="73"/>
    </location>
</feature>
<sequence length="88" mass="10296">MNEKYKKLLASIVLDAIGFIPFLPFDIFWAPVSGYIMTKMYKGKEGKIAGFISFIEEILPFDFIPTFTIMWVYSYVINKRKNETLIEN</sequence>
<keyword evidence="1" id="KW-0472">Membrane</keyword>
<dbReference type="Proteomes" id="UP000307140">
    <property type="component" value="Unassembled WGS sequence"/>
</dbReference>
<evidence type="ECO:0000313" key="3">
    <source>
        <dbReference type="Proteomes" id="UP000307140"/>
    </source>
</evidence>
<accession>A0A5S3NCA6</accession>
<dbReference type="EMBL" id="VANR01000001">
    <property type="protein sequence ID" value="TMM32124.1"/>
    <property type="molecule type" value="Genomic_DNA"/>
</dbReference>
<keyword evidence="1" id="KW-0812">Transmembrane</keyword>
<dbReference type="OrthoDB" id="1144067at2"/>
<protein>
    <submittedName>
        <fullName evidence="2">Uncharacterized protein</fullName>
    </submittedName>
</protein>
<keyword evidence="1" id="KW-1133">Transmembrane helix</keyword>
<dbReference type="RefSeq" id="WP_138534337.1">
    <property type="nucleotide sequence ID" value="NZ_VANR01000001.1"/>
</dbReference>
<keyword evidence="3" id="KW-1185">Reference proteome</keyword>
<evidence type="ECO:0000256" key="1">
    <source>
        <dbReference type="SAM" id="Phobius"/>
    </source>
</evidence>
<dbReference type="AlphaFoldDB" id="A0A5S3NCA6"/>
<gene>
    <name evidence="2" type="ORF">FDT66_01270</name>
</gene>
<comment type="caution">
    <text evidence="2">The sequence shown here is derived from an EMBL/GenBank/DDBJ whole genome shotgun (WGS) entry which is preliminary data.</text>
</comment>
<feature type="transmembrane region" description="Helical" evidence="1">
    <location>
        <begin position="12"/>
        <end position="36"/>
    </location>
</feature>
<name>A0A5S3NCA6_9FLAO</name>